<organism evidence="4 5">
    <name type="scientific">Fusarium beomiforme</name>
    <dbReference type="NCBI Taxonomy" id="44412"/>
    <lineage>
        <taxon>Eukaryota</taxon>
        <taxon>Fungi</taxon>
        <taxon>Dikarya</taxon>
        <taxon>Ascomycota</taxon>
        <taxon>Pezizomycotina</taxon>
        <taxon>Sordariomycetes</taxon>
        <taxon>Hypocreomycetidae</taxon>
        <taxon>Hypocreales</taxon>
        <taxon>Nectriaceae</taxon>
        <taxon>Fusarium</taxon>
        <taxon>Fusarium burgessii species complex</taxon>
    </lineage>
</organism>
<dbReference type="EMBL" id="PVQB02000238">
    <property type="protein sequence ID" value="KAF4340440.1"/>
    <property type="molecule type" value="Genomic_DNA"/>
</dbReference>
<dbReference type="PANTHER" id="PTHR47256:SF1">
    <property type="entry name" value="ZN(II)2CYS6 TRANSCRIPTION FACTOR (EUROFUNG)"/>
    <property type="match status" value="1"/>
</dbReference>
<evidence type="ECO:0000313" key="4">
    <source>
        <dbReference type="EMBL" id="KAF4340440.1"/>
    </source>
</evidence>
<dbReference type="Proteomes" id="UP000730481">
    <property type="component" value="Unassembled WGS sequence"/>
</dbReference>
<evidence type="ECO:0000313" key="5">
    <source>
        <dbReference type="Proteomes" id="UP000730481"/>
    </source>
</evidence>
<feature type="compositionally biased region" description="Polar residues" evidence="2">
    <location>
        <begin position="179"/>
        <end position="192"/>
    </location>
</feature>
<dbReference type="SUPFAM" id="SSF57701">
    <property type="entry name" value="Zn2/Cys6 DNA-binding domain"/>
    <property type="match status" value="1"/>
</dbReference>
<dbReference type="PANTHER" id="PTHR47256">
    <property type="entry name" value="ZN(II)2CYS6 TRANSCRIPTION FACTOR (EUROFUNG)-RELATED"/>
    <property type="match status" value="1"/>
</dbReference>
<comment type="caution">
    <text evidence="4">The sequence shown here is derived from an EMBL/GenBank/DDBJ whole genome shotgun (WGS) entry which is preliminary data.</text>
</comment>
<dbReference type="InterPro" id="IPR053187">
    <property type="entry name" value="Notoamide_regulator"/>
</dbReference>
<keyword evidence="1" id="KW-0539">Nucleus</keyword>
<sequence length="724" mass="81082">MDRKHRHILPSTIPCQQADTVPTDSLERLTPKRRRPLLNIACEHCRIKKTACDGQRPSCQRCLRWEVPCLYRPVKRPNAGELLARHEEFVNHLRLLPEKDAIHLLHRLRLTADAEAFIKSIEGGAAPSLLRPSDIRTARWTGPPAQTATEFELMTRHQATYLKVNPVEASFLERLVDMSPSQPRSPLPTATASVPDELASGTESRNKEPQRSSPLHSISQRTLSFPRPVASNSTPRSLCDKRLADIQVDYWTRVPITNAFAAAALSHYLEKDHMIMDFFDANVVIDDLVTCGSQFCTSFFVSSLMFVACSYTLVDVTAAPMAICFFKEAEMLLEGEETVDSVTTVAALMLFGHASVCYGKDVFGQRLLDTGQRMGERLGLFGVSKEDPLVRHFRSKPVHWRAMASHTAWGAFNYFALFNSFYPREPIRYPPVLPMPGKVVDNMNPIMTKESVPSVPRHSSPYFHTQCRLWVIALEVVSVYKQPSNVPISERVPIAFVEAKYRRLVACMDELGENGVRGGDYPAHVLILYIYFNVIVLNILHPFIQEASTSANLMRSFAAPDSNPKTIYAASVNQLKQLTLWYYLRDGKSMSIWINPGFLVLVGALLRDEGTVDLSQRLYVLLCIRCCANLYVAYPIFLDIAKAFLAMALQRKAVSGNEASNLLAYIRQHGAHHADLSEVVSNTLVDADLASTAPDKAAAHALAELFEDLSLFDQFTTGEYIAHD</sequence>
<dbReference type="GO" id="GO:0008270">
    <property type="term" value="F:zinc ion binding"/>
    <property type="evidence" value="ECO:0007669"/>
    <property type="project" value="InterPro"/>
</dbReference>
<evidence type="ECO:0000256" key="1">
    <source>
        <dbReference type="ARBA" id="ARBA00023242"/>
    </source>
</evidence>
<dbReference type="Gene3D" id="4.10.240.10">
    <property type="entry name" value="Zn(2)-C6 fungal-type DNA-binding domain"/>
    <property type="match status" value="1"/>
</dbReference>
<feature type="region of interest" description="Disordered" evidence="2">
    <location>
        <begin position="179"/>
        <end position="218"/>
    </location>
</feature>
<name>A0A9P5AKI6_9HYPO</name>
<dbReference type="SMART" id="SM00066">
    <property type="entry name" value="GAL4"/>
    <property type="match status" value="1"/>
</dbReference>
<dbReference type="AlphaFoldDB" id="A0A9P5AKI6"/>
<dbReference type="CDD" id="cd12148">
    <property type="entry name" value="fungal_TF_MHR"/>
    <property type="match status" value="1"/>
</dbReference>
<gene>
    <name evidence="4" type="ORF">FBEOM_5656</name>
</gene>
<proteinExistence type="predicted"/>
<dbReference type="OrthoDB" id="10261408at2759"/>
<protein>
    <submittedName>
        <fullName evidence="4">Conidial development fluffy</fullName>
    </submittedName>
</protein>
<dbReference type="PROSITE" id="PS50048">
    <property type="entry name" value="ZN2_CY6_FUNGAL_2"/>
    <property type="match status" value="1"/>
</dbReference>
<dbReference type="PROSITE" id="PS00463">
    <property type="entry name" value="ZN2_CY6_FUNGAL_1"/>
    <property type="match status" value="1"/>
</dbReference>
<dbReference type="InterPro" id="IPR001138">
    <property type="entry name" value="Zn2Cys6_DnaBD"/>
</dbReference>
<dbReference type="Pfam" id="PF00172">
    <property type="entry name" value="Zn_clus"/>
    <property type="match status" value="1"/>
</dbReference>
<dbReference type="InterPro" id="IPR036864">
    <property type="entry name" value="Zn2-C6_fun-type_DNA-bd_sf"/>
</dbReference>
<evidence type="ECO:0000256" key="2">
    <source>
        <dbReference type="SAM" id="MobiDB-lite"/>
    </source>
</evidence>
<reference evidence="4" key="2">
    <citation type="submission" date="2020-02" db="EMBL/GenBank/DDBJ databases">
        <title>Identification and distribution of gene clusters putatively required for synthesis of sphingolipid metabolism inhibitors in phylogenetically diverse species of the filamentous fungus Fusarium.</title>
        <authorList>
            <person name="Kim H.-S."/>
            <person name="Busman M."/>
            <person name="Brown D.W."/>
            <person name="Divon H."/>
            <person name="Uhlig S."/>
            <person name="Proctor R.H."/>
        </authorList>
    </citation>
    <scope>NUCLEOTIDE SEQUENCE</scope>
    <source>
        <strain evidence="4">NRRL 25174</strain>
    </source>
</reference>
<reference evidence="4" key="1">
    <citation type="journal article" date="2017" name="Mycologia">
        <title>Fusarium algeriense, sp. nov., a novel toxigenic crown rot pathogen of durum wheat from Algeria is nested in the Fusarium burgessii species complex.</title>
        <authorList>
            <person name="Laraba I."/>
            <person name="Keddad A."/>
            <person name="Boureghda H."/>
            <person name="Abdallah N."/>
            <person name="Vaughan M.M."/>
            <person name="Proctor R.H."/>
            <person name="Busman M."/>
            <person name="O'Donnell K."/>
        </authorList>
    </citation>
    <scope>NUCLEOTIDE SEQUENCE</scope>
    <source>
        <strain evidence="4">NRRL 25174</strain>
    </source>
</reference>
<dbReference type="GO" id="GO:0000981">
    <property type="term" value="F:DNA-binding transcription factor activity, RNA polymerase II-specific"/>
    <property type="evidence" value="ECO:0007669"/>
    <property type="project" value="InterPro"/>
</dbReference>
<evidence type="ECO:0000259" key="3">
    <source>
        <dbReference type="PROSITE" id="PS50048"/>
    </source>
</evidence>
<feature type="domain" description="Zn(2)-C6 fungal-type" evidence="3">
    <location>
        <begin position="41"/>
        <end position="71"/>
    </location>
</feature>
<accession>A0A9P5AKI6</accession>
<keyword evidence="5" id="KW-1185">Reference proteome</keyword>
<dbReference type="CDD" id="cd00067">
    <property type="entry name" value="GAL4"/>
    <property type="match status" value="1"/>
</dbReference>